<dbReference type="EMBL" id="JADCNL010000129">
    <property type="protein sequence ID" value="KAG0450198.1"/>
    <property type="molecule type" value="Genomic_DNA"/>
</dbReference>
<keyword evidence="4" id="KW-0472">Membrane</keyword>
<dbReference type="InterPro" id="IPR011993">
    <property type="entry name" value="PH-like_dom_sf"/>
</dbReference>
<proteinExistence type="predicted"/>
<keyword evidence="3" id="KW-1133">Transmembrane helix</keyword>
<dbReference type="SMART" id="SM00239">
    <property type="entry name" value="C2"/>
    <property type="match status" value="1"/>
</dbReference>
<dbReference type="GO" id="GO:0016020">
    <property type="term" value="C:membrane"/>
    <property type="evidence" value="ECO:0007669"/>
    <property type="project" value="UniProtKB-SubCell"/>
</dbReference>
<dbReference type="Gene3D" id="2.30.29.30">
    <property type="entry name" value="Pleckstrin-homology domain (PH domain)/Phosphotyrosine-binding domain (PTB)"/>
    <property type="match status" value="1"/>
</dbReference>
<feature type="domain" description="VASt" evidence="6">
    <location>
        <begin position="328"/>
        <end position="492"/>
    </location>
</feature>
<evidence type="ECO:0000256" key="1">
    <source>
        <dbReference type="ARBA" id="ARBA00004167"/>
    </source>
</evidence>
<gene>
    <name evidence="7" type="ORF">HPP92_027040</name>
</gene>
<dbReference type="PROSITE" id="PS50004">
    <property type="entry name" value="C2"/>
    <property type="match status" value="1"/>
</dbReference>
<feature type="domain" description="C2" evidence="5">
    <location>
        <begin position="1"/>
        <end position="116"/>
    </location>
</feature>
<dbReference type="SMART" id="SM00568">
    <property type="entry name" value="GRAM"/>
    <property type="match status" value="1"/>
</dbReference>
<dbReference type="PANTHER" id="PTHR46296">
    <property type="entry name" value="BNAA05G37250D PROTEIN"/>
    <property type="match status" value="1"/>
</dbReference>
<dbReference type="OrthoDB" id="1667110at2759"/>
<dbReference type="InterPro" id="IPR031968">
    <property type="entry name" value="VASt"/>
</dbReference>
<dbReference type="InterPro" id="IPR035892">
    <property type="entry name" value="C2_domain_sf"/>
</dbReference>
<dbReference type="SUPFAM" id="SSF49562">
    <property type="entry name" value="C2 domain (Calcium/lipid-binding domain, CaLB)"/>
    <property type="match status" value="1"/>
</dbReference>
<dbReference type="InterPro" id="IPR004182">
    <property type="entry name" value="GRAM"/>
</dbReference>
<dbReference type="InterPro" id="IPR044511">
    <property type="entry name" value="At1g03370/At5g50170-like"/>
</dbReference>
<organism evidence="7 8">
    <name type="scientific">Vanilla planifolia</name>
    <name type="common">Vanilla</name>
    <dbReference type="NCBI Taxonomy" id="51239"/>
    <lineage>
        <taxon>Eukaryota</taxon>
        <taxon>Viridiplantae</taxon>
        <taxon>Streptophyta</taxon>
        <taxon>Embryophyta</taxon>
        <taxon>Tracheophyta</taxon>
        <taxon>Spermatophyta</taxon>
        <taxon>Magnoliopsida</taxon>
        <taxon>Liliopsida</taxon>
        <taxon>Asparagales</taxon>
        <taxon>Orchidaceae</taxon>
        <taxon>Vanilloideae</taxon>
        <taxon>Vanilleae</taxon>
        <taxon>Vanilla</taxon>
    </lineage>
</organism>
<dbReference type="Gene3D" id="2.60.40.150">
    <property type="entry name" value="C2 domain"/>
    <property type="match status" value="1"/>
</dbReference>
<dbReference type="PANTHER" id="PTHR46296:SF8">
    <property type="entry name" value="OS06G0297800 PROTEIN"/>
    <property type="match status" value="1"/>
</dbReference>
<dbReference type="AlphaFoldDB" id="A0A835PEV0"/>
<comment type="subcellular location">
    <subcellularLocation>
        <location evidence="1">Membrane</location>
        <topology evidence="1">Single-pass membrane protein</topology>
    </subcellularLocation>
</comment>
<evidence type="ECO:0000256" key="2">
    <source>
        <dbReference type="ARBA" id="ARBA00022692"/>
    </source>
</evidence>
<sequence length="495" mass="55944">MKCGANRVVKGKDDGWLLTVALIEGSNLATLSSSGLSDPYVILTCNGQKRTSSIKFQTLNPLWNDVLEFDAMCEPPSRMDIVVCDFDGPFDEAISLGNAEVNFLKSNLSELSDVWVPLQGKFSQACHSKLHLKIFLKNSKGSTIVMEYLTKMEKEVGKKINMRSPQTNSMFQKQFDLPPEEFLIDDFTCQLKRKMPLQGRLFLSPRIFGFYANLFGNKTKFFFLWDDIEDIQVVPPSLASVGSPSLLIILCKGRGMDAKHGAKGMDQKGRLKFHFQSFVSFNAANRTIMALWKTKSTERNGQTLEAETKTESLQPQDNESFQGLEEVKMLEVCSSSLSISANQLMGAFEGGLLEQKIVEKSGRLEHHATPWEEVKCNVHQRQVSYKFDKSKFRYEGEVNSIQKRHPLTDGNGWVVEESMSLQGVLLSDCFSLQFKYQVENSPTKPLACTVQVLVGIVWLKSTKHQKRIIKSVTSNTCLHLKEMFRQVEKELSQDK</sequence>
<evidence type="ECO:0000259" key="5">
    <source>
        <dbReference type="PROSITE" id="PS50004"/>
    </source>
</evidence>
<keyword evidence="2" id="KW-0812">Transmembrane</keyword>
<comment type="caution">
    <text evidence="7">The sequence shown here is derived from an EMBL/GenBank/DDBJ whole genome shotgun (WGS) entry which is preliminary data.</text>
</comment>
<evidence type="ECO:0000256" key="4">
    <source>
        <dbReference type="ARBA" id="ARBA00023136"/>
    </source>
</evidence>
<dbReference type="Pfam" id="PF00168">
    <property type="entry name" value="C2"/>
    <property type="match status" value="1"/>
</dbReference>
<dbReference type="InterPro" id="IPR000008">
    <property type="entry name" value="C2_dom"/>
</dbReference>
<keyword evidence="8" id="KW-1185">Reference proteome</keyword>
<evidence type="ECO:0000313" key="7">
    <source>
        <dbReference type="EMBL" id="KAG0450198.1"/>
    </source>
</evidence>
<name>A0A835PEV0_VANPL</name>
<dbReference type="CDD" id="cd00030">
    <property type="entry name" value="C2"/>
    <property type="match status" value="1"/>
</dbReference>
<evidence type="ECO:0000256" key="3">
    <source>
        <dbReference type="ARBA" id="ARBA00022989"/>
    </source>
</evidence>
<dbReference type="Pfam" id="PF16016">
    <property type="entry name" value="VASt"/>
    <property type="match status" value="1"/>
</dbReference>
<reference evidence="7 8" key="1">
    <citation type="journal article" date="2020" name="Nat. Food">
        <title>A phased Vanilla planifolia genome enables genetic improvement of flavour and production.</title>
        <authorList>
            <person name="Hasing T."/>
            <person name="Tang H."/>
            <person name="Brym M."/>
            <person name="Khazi F."/>
            <person name="Huang T."/>
            <person name="Chambers A.H."/>
        </authorList>
    </citation>
    <scope>NUCLEOTIDE SEQUENCE [LARGE SCALE GENOMIC DNA]</scope>
    <source>
        <tissue evidence="7">Leaf</tissue>
    </source>
</reference>
<evidence type="ECO:0000259" key="6">
    <source>
        <dbReference type="PROSITE" id="PS51778"/>
    </source>
</evidence>
<dbReference type="PROSITE" id="PS51778">
    <property type="entry name" value="VAST"/>
    <property type="match status" value="1"/>
</dbReference>
<accession>A0A835PEV0</accession>
<dbReference type="Pfam" id="PF02893">
    <property type="entry name" value="GRAM"/>
    <property type="match status" value="1"/>
</dbReference>
<dbReference type="Proteomes" id="UP000636800">
    <property type="component" value="Unassembled WGS sequence"/>
</dbReference>
<protein>
    <recommendedName>
        <fullName evidence="9">C2 domain-containing protein</fullName>
    </recommendedName>
</protein>
<evidence type="ECO:0008006" key="9">
    <source>
        <dbReference type="Google" id="ProtNLM"/>
    </source>
</evidence>
<evidence type="ECO:0000313" key="8">
    <source>
        <dbReference type="Proteomes" id="UP000636800"/>
    </source>
</evidence>